<name>A5AKI7_VITVI</name>
<dbReference type="EMBL" id="AM428833">
    <property type="protein sequence ID" value="CAN78008.1"/>
    <property type="molecule type" value="Genomic_DNA"/>
</dbReference>
<reference evidence="2" key="1">
    <citation type="journal article" date="2007" name="PLoS ONE">
        <title>The first genome sequence of an elite grapevine cultivar (Pinot noir Vitis vinifera L.): coping with a highly heterozygous genome.</title>
        <authorList>
            <person name="Velasco R."/>
            <person name="Zharkikh A."/>
            <person name="Troggio M."/>
            <person name="Cartwright D.A."/>
            <person name="Cestaro A."/>
            <person name="Pruss D."/>
            <person name="Pindo M."/>
            <person name="FitzGerald L.M."/>
            <person name="Vezzulli S."/>
            <person name="Reid J."/>
            <person name="Malacarne G."/>
            <person name="Iliev D."/>
            <person name="Coppola G."/>
            <person name="Wardell B."/>
            <person name="Micheletti D."/>
            <person name="Macalma T."/>
            <person name="Facci M."/>
            <person name="Mitchell J.T."/>
            <person name="Perazzolli M."/>
            <person name="Eldredge G."/>
            <person name="Gatto P."/>
            <person name="Oyzerski R."/>
            <person name="Moretto M."/>
            <person name="Gutin N."/>
            <person name="Stefanini M."/>
            <person name="Chen Y."/>
            <person name="Segala C."/>
            <person name="Davenport C."/>
            <person name="Dematte L."/>
            <person name="Mraz A."/>
            <person name="Battilana J."/>
            <person name="Stormo K."/>
            <person name="Costa F."/>
            <person name="Tao Q."/>
            <person name="Si-Ammour A."/>
            <person name="Harkins T."/>
            <person name="Lackey A."/>
            <person name="Perbost C."/>
            <person name="Taillon B."/>
            <person name="Stella A."/>
            <person name="Solovyev V."/>
            <person name="Fawcett J.A."/>
            <person name="Sterck L."/>
            <person name="Vandepoele K."/>
            <person name="Grando S.M."/>
            <person name="Toppo S."/>
            <person name="Moser C."/>
            <person name="Lanchbury J."/>
            <person name="Bogden R."/>
            <person name="Skolnick M."/>
            <person name="Sgaramella V."/>
            <person name="Bhatnagar S.K."/>
            <person name="Fontana P."/>
            <person name="Gutin A."/>
            <person name="Van de Peer Y."/>
            <person name="Salamini F."/>
            <person name="Viola R."/>
        </authorList>
    </citation>
    <scope>NUCLEOTIDE SEQUENCE</scope>
</reference>
<proteinExistence type="predicted"/>
<feature type="compositionally biased region" description="Low complexity" evidence="1">
    <location>
        <begin position="158"/>
        <end position="170"/>
    </location>
</feature>
<protein>
    <submittedName>
        <fullName evidence="2">Uncharacterized protein</fullName>
    </submittedName>
</protein>
<feature type="region of interest" description="Disordered" evidence="1">
    <location>
        <begin position="227"/>
        <end position="257"/>
    </location>
</feature>
<dbReference type="AlphaFoldDB" id="A5AKI7"/>
<sequence>MQRDLQASLPTGEGSGAYPMAFAGQPTDDFCFNAMFSGVSLQTFVSLNQEKSLGSLPDYGTSTFPVTDATGFGFSSEDFTALQQKQVGECSKQLKMPKKELVENEEKTDKSIFYSCRVVSQTRPILLADRLVHARRHSEELQAIELLLRTVQMAGRSASAGGAAEQSSEAEAAENQRQDSMLAEADAVGQEDGHGDDARRGLQVHQVPPGADQSTAIHAMRLQLRSARPYQRHRPLRRTDAAQPATAASGSGELASGSNDAILEGMLRLLSGAVDSAEEVSREQASSPALALRSFQALLNYSW</sequence>
<feature type="compositionally biased region" description="Basic and acidic residues" evidence="1">
    <location>
        <begin position="191"/>
        <end position="200"/>
    </location>
</feature>
<evidence type="ECO:0000256" key="1">
    <source>
        <dbReference type="SAM" id="MobiDB-lite"/>
    </source>
</evidence>
<feature type="compositionally biased region" description="Low complexity" evidence="1">
    <location>
        <begin position="245"/>
        <end position="257"/>
    </location>
</feature>
<evidence type="ECO:0000313" key="2">
    <source>
        <dbReference type="EMBL" id="CAN78008.1"/>
    </source>
</evidence>
<accession>A5AKI7</accession>
<gene>
    <name evidence="2" type="ORF">VITISV_041414</name>
</gene>
<organism evidence="2">
    <name type="scientific">Vitis vinifera</name>
    <name type="common">Grape</name>
    <dbReference type="NCBI Taxonomy" id="29760"/>
    <lineage>
        <taxon>Eukaryota</taxon>
        <taxon>Viridiplantae</taxon>
        <taxon>Streptophyta</taxon>
        <taxon>Embryophyta</taxon>
        <taxon>Tracheophyta</taxon>
        <taxon>Spermatophyta</taxon>
        <taxon>Magnoliopsida</taxon>
        <taxon>eudicotyledons</taxon>
        <taxon>Gunneridae</taxon>
        <taxon>Pentapetalae</taxon>
        <taxon>rosids</taxon>
        <taxon>Vitales</taxon>
        <taxon>Vitaceae</taxon>
        <taxon>Viteae</taxon>
        <taxon>Vitis</taxon>
    </lineage>
</organism>
<feature type="region of interest" description="Disordered" evidence="1">
    <location>
        <begin position="158"/>
        <end position="212"/>
    </location>
</feature>